<evidence type="ECO:0000313" key="2">
    <source>
        <dbReference type="Proteomes" id="UP000299102"/>
    </source>
</evidence>
<organism evidence="1 2">
    <name type="scientific">Eumeta variegata</name>
    <name type="common">Bagworm moth</name>
    <name type="synonym">Eumeta japonica</name>
    <dbReference type="NCBI Taxonomy" id="151549"/>
    <lineage>
        <taxon>Eukaryota</taxon>
        <taxon>Metazoa</taxon>
        <taxon>Ecdysozoa</taxon>
        <taxon>Arthropoda</taxon>
        <taxon>Hexapoda</taxon>
        <taxon>Insecta</taxon>
        <taxon>Pterygota</taxon>
        <taxon>Neoptera</taxon>
        <taxon>Endopterygota</taxon>
        <taxon>Lepidoptera</taxon>
        <taxon>Glossata</taxon>
        <taxon>Ditrysia</taxon>
        <taxon>Tineoidea</taxon>
        <taxon>Psychidae</taxon>
        <taxon>Oiketicinae</taxon>
        <taxon>Eumeta</taxon>
    </lineage>
</organism>
<keyword evidence="2" id="KW-1185">Reference proteome</keyword>
<evidence type="ECO:0000313" key="1">
    <source>
        <dbReference type="EMBL" id="GBP23425.1"/>
    </source>
</evidence>
<protein>
    <submittedName>
        <fullName evidence="1">Uncharacterized protein</fullName>
    </submittedName>
</protein>
<sequence length="132" mass="15103">MNQPTRIVTLSRKNQYVFHLMNKVNRRTARADARARSLIARRSVALRCGTRCLRSRERLSWNRVKVIITVRILITGERSTPAPPVGLCDWGREQTGLDKAELVSKPTGAKTGIERKNNIGIVVYRMIARYEK</sequence>
<reference evidence="1 2" key="1">
    <citation type="journal article" date="2019" name="Commun. Biol.">
        <title>The bagworm genome reveals a unique fibroin gene that provides high tensile strength.</title>
        <authorList>
            <person name="Kono N."/>
            <person name="Nakamura H."/>
            <person name="Ohtoshi R."/>
            <person name="Tomita M."/>
            <person name="Numata K."/>
            <person name="Arakawa K."/>
        </authorList>
    </citation>
    <scope>NUCLEOTIDE SEQUENCE [LARGE SCALE GENOMIC DNA]</scope>
</reference>
<dbReference type="EMBL" id="BGZK01000150">
    <property type="protein sequence ID" value="GBP23425.1"/>
    <property type="molecule type" value="Genomic_DNA"/>
</dbReference>
<name>A0A4C1UAI6_EUMVA</name>
<dbReference type="AlphaFoldDB" id="A0A4C1UAI6"/>
<dbReference type="Proteomes" id="UP000299102">
    <property type="component" value="Unassembled WGS sequence"/>
</dbReference>
<gene>
    <name evidence="1" type="ORF">EVAR_22284_1</name>
</gene>
<proteinExistence type="predicted"/>
<accession>A0A4C1UAI6</accession>
<comment type="caution">
    <text evidence="1">The sequence shown here is derived from an EMBL/GenBank/DDBJ whole genome shotgun (WGS) entry which is preliminary data.</text>
</comment>